<dbReference type="Proteomes" id="UP001152622">
    <property type="component" value="Chromosome 22"/>
</dbReference>
<keyword evidence="1" id="KW-0472">Membrane</keyword>
<reference evidence="3" key="1">
    <citation type="journal article" date="2023" name="Science">
        <title>Genome structures resolve the early diversification of teleost fishes.</title>
        <authorList>
            <person name="Parey E."/>
            <person name="Louis A."/>
            <person name="Montfort J."/>
            <person name="Bouchez O."/>
            <person name="Roques C."/>
            <person name="Iampietro C."/>
            <person name="Lluch J."/>
            <person name="Castinel A."/>
            <person name="Donnadieu C."/>
            <person name="Desvignes T."/>
            <person name="Floi Bucao C."/>
            <person name="Jouanno E."/>
            <person name="Wen M."/>
            <person name="Mejri S."/>
            <person name="Dirks R."/>
            <person name="Jansen H."/>
            <person name="Henkel C."/>
            <person name="Chen W.J."/>
            <person name="Zahm M."/>
            <person name="Cabau C."/>
            <person name="Klopp C."/>
            <person name="Thompson A.W."/>
            <person name="Robinson-Rechavi M."/>
            <person name="Braasch I."/>
            <person name="Lecointre G."/>
            <person name="Bobe J."/>
            <person name="Postlethwait J.H."/>
            <person name="Berthelot C."/>
            <person name="Roest Crollius H."/>
            <person name="Guiguen Y."/>
        </authorList>
    </citation>
    <scope>NUCLEOTIDE SEQUENCE</scope>
    <source>
        <strain evidence="3">WJC10195</strain>
    </source>
</reference>
<keyword evidence="1" id="KW-1133">Transmembrane helix</keyword>
<dbReference type="EMBL" id="JAINUF010000022">
    <property type="protein sequence ID" value="KAJ8333810.1"/>
    <property type="molecule type" value="Genomic_DNA"/>
</dbReference>
<gene>
    <name evidence="3" type="ORF">SKAU_G00411290</name>
</gene>
<feature type="signal peptide" evidence="2">
    <location>
        <begin position="1"/>
        <end position="23"/>
    </location>
</feature>
<name>A0A9Q1IAZ1_SYNKA</name>
<protein>
    <recommendedName>
        <fullName evidence="5">Secreted protein</fullName>
    </recommendedName>
</protein>
<evidence type="ECO:0008006" key="5">
    <source>
        <dbReference type="Google" id="ProtNLM"/>
    </source>
</evidence>
<organism evidence="3 4">
    <name type="scientific">Synaphobranchus kaupii</name>
    <name type="common">Kaup's arrowtooth eel</name>
    <dbReference type="NCBI Taxonomy" id="118154"/>
    <lineage>
        <taxon>Eukaryota</taxon>
        <taxon>Metazoa</taxon>
        <taxon>Chordata</taxon>
        <taxon>Craniata</taxon>
        <taxon>Vertebrata</taxon>
        <taxon>Euteleostomi</taxon>
        <taxon>Actinopterygii</taxon>
        <taxon>Neopterygii</taxon>
        <taxon>Teleostei</taxon>
        <taxon>Anguilliformes</taxon>
        <taxon>Synaphobranchidae</taxon>
        <taxon>Synaphobranchus</taxon>
    </lineage>
</organism>
<feature type="non-terminal residue" evidence="3">
    <location>
        <position position="149"/>
    </location>
</feature>
<comment type="caution">
    <text evidence="3">The sequence shown here is derived from an EMBL/GenBank/DDBJ whole genome shotgun (WGS) entry which is preliminary data.</text>
</comment>
<sequence>MHPACAAASANLLLCVHPAGAPALLTCSCSCHSTLPCLPLPAPPLHNQPGFLPPSSPWPLPFPLIPCLIHSRLSVRVYASLCFRRNSGPSNKLLLLTLCVLSRAFGSSSYSERNIEFLLGFFFSLLYFLSPPLYDCFLYLRVRGFFFRS</sequence>
<feature type="transmembrane region" description="Helical" evidence="1">
    <location>
        <begin position="117"/>
        <end position="140"/>
    </location>
</feature>
<accession>A0A9Q1IAZ1</accession>
<evidence type="ECO:0000313" key="4">
    <source>
        <dbReference type="Proteomes" id="UP001152622"/>
    </source>
</evidence>
<evidence type="ECO:0000256" key="2">
    <source>
        <dbReference type="SAM" id="SignalP"/>
    </source>
</evidence>
<evidence type="ECO:0000313" key="3">
    <source>
        <dbReference type="EMBL" id="KAJ8333810.1"/>
    </source>
</evidence>
<keyword evidence="1" id="KW-0812">Transmembrane</keyword>
<proteinExistence type="predicted"/>
<keyword evidence="2" id="KW-0732">Signal</keyword>
<evidence type="ECO:0000256" key="1">
    <source>
        <dbReference type="SAM" id="Phobius"/>
    </source>
</evidence>
<dbReference type="AlphaFoldDB" id="A0A9Q1IAZ1"/>
<feature type="chain" id="PRO_5040280776" description="Secreted protein" evidence="2">
    <location>
        <begin position="24"/>
        <end position="149"/>
    </location>
</feature>
<keyword evidence="4" id="KW-1185">Reference proteome</keyword>